<gene>
    <name evidence="5" type="ORF">VICG_01441</name>
</gene>
<reference evidence="6" key="1">
    <citation type="submission" date="2011-05" db="EMBL/GenBank/DDBJ databases">
        <title>The genome sequence of Vittaforma corneae strain ATCC 50505.</title>
        <authorList>
            <consortium name="The Broad Institute Genome Sequencing Platform"/>
            <person name="Cuomo C."/>
            <person name="Didier E."/>
            <person name="Bowers L."/>
            <person name="Young S.K."/>
            <person name="Zeng Q."/>
            <person name="Gargeya S."/>
            <person name="Fitzgerald M."/>
            <person name="Haas B."/>
            <person name="Abouelleil A."/>
            <person name="Alvarado L."/>
            <person name="Arachchi H.M."/>
            <person name="Berlin A."/>
            <person name="Chapman S.B."/>
            <person name="Gearin G."/>
            <person name="Goldberg J."/>
            <person name="Griggs A."/>
            <person name="Gujja S."/>
            <person name="Hansen M."/>
            <person name="Heiman D."/>
            <person name="Howarth C."/>
            <person name="Larimer J."/>
            <person name="Lui A."/>
            <person name="MacDonald P.J.P."/>
            <person name="McCowen C."/>
            <person name="Montmayeur A."/>
            <person name="Murphy C."/>
            <person name="Neiman D."/>
            <person name="Pearson M."/>
            <person name="Priest M."/>
            <person name="Roberts A."/>
            <person name="Saif S."/>
            <person name="Shea T."/>
            <person name="Sisk P."/>
            <person name="Stolte C."/>
            <person name="Sykes S."/>
            <person name="Wortman J."/>
            <person name="Nusbaum C."/>
            <person name="Birren B."/>
        </authorList>
    </citation>
    <scope>NUCLEOTIDE SEQUENCE [LARGE SCALE GENOMIC DNA]</scope>
    <source>
        <strain evidence="6">ATCC 50505</strain>
    </source>
</reference>
<evidence type="ECO:0000313" key="5">
    <source>
        <dbReference type="EMBL" id="ELA41577.1"/>
    </source>
</evidence>
<dbReference type="EMBL" id="JH370142">
    <property type="protein sequence ID" value="ELA41577.1"/>
    <property type="molecule type" value="Genomic_DNA"/>
</dbReference>
<proteinExistence type="predicted"/>
<dbReference type="InterPro" id="IPR036546">
    <property type="entry name" value="MED15_KIX"/>
</dbReference>
<evidence type="ECO:0000256" key="3">
    <source>
        <dbReference type="SAM" id="MobiDB-lite"/>
    </source>
</evidence>
<dbReference type="OrthoDB" id="2196377at2759"/>
<evidence type="ECO:0000313" key="6">
    <source>
        <dbReference type="Proteomes" id="UP000011082"/>
    </source>
</evidence>
<dbReference type="Proteomes" id="UP000011082">
    <property type="component" value="Unassembled WGS sequence"/>
</dbReference>
<evidence type="ECO:0000259" key="4">
    <source>
        <dbReference type="Pfam" id="PF16987"/>
    </source>
</evidence>
<feature type="region of interest" description="Disordered" evidence="3">
    <location>
        <begin position="735"/>
        <end position="755"/>
    </location>
</feature>
<feature type="region of interest" description="Disordered" evidence="3">
    <location>
        <begin position="408"/>
        <end position="437"/>
    </location>
</feature>
<dbReference type="Pfam" id="PF16987">
    <property type="entry name" value="KIX_2"/>
    <property type="match status" value="1"/>
</dbReference>
<dbReference type="InParanoid" id="L2GMP5"/>
<dbReference type="Gene3D" id="1.10.246.20">
    <property type="entry name" value="Coactivator CBP, KIX domain"/>
    <property type="match status" value="1"/>
</dbReference>
<protein>
    <recommendedName>
        <fullName evidence="4">Mediator complex subunit 15 KIX domain-containing protein</fullName>
    </recommendedName>
</protein>
<feature type="domain" description="Mediator complex subunit 15 KIX" evidence="4">
    <location>
        <begin position="3"/>
        <end position="73"/>
    </location>
</feature>
<comment type="subcellular location">
    <subcellularLocation>
        <location evidence="1">Nucleus</location>
    </subcellularLocation>
</comment>
<dbReference type="GO" id="GO:0003712">
    <property type="term" value="F:transcription coregulator activity"/>
    <property type="evidence" value="ECO:0007669"/>
    <property type="project" value="InterPro"/>
</dbReference>
<dbReference type="AlphaFoldDB" id="L2GMP5"/>
<evidence type="ECO:0000256" key="2">
    <source>
        <dbReference type="ARBA" id="ARBA00023242"/>
    </source>
</evidence>
<dbReference type="HOGENOM" id="CLU_368897_0_0_1"/>
<name>L2GMP5_VITCO</name>
<evidence type="ECO:0000256" key="1">
    <source>
        <dbReference type="ARBA" id="ARBA00004123"/>
    </source>
</evidence>
<keyword evidence="6" id="KW-1185">Reference proteome</keyword>
<dbReference type="GeneID" id="19882152"/>
<dbReference type="RefSeq" id="XP_007604887.1">
    <property type="nucleotide sequence ID" value="XM_007604825.1"/>
</dbReference>
<keyword evidence="2" id="KW-0539">Nucleus</keyword>
<organism evidence="5 6">
    <name type="scientific">Vittaforma corneae (strain ATCC 50505)</name>
    <name type="common">Microsporidian parasite</name>
    <name type="synonym">Nosema corneum</name>
    <dbReference type="NCBI Taxonomy" id="993615"/>
    <lineage>
        <taxon>Eukaryota</taxon>
        <taxon>Fungi</taxon>
        <taxon>Fungi incertae sedis</taxon>
        <taxon>Microsporidia</taxon>
        <taxon>Nosematidae</taxon>
        <taxon>Vittaforma</taxon>
    </lineage>
</organism>
<accession>L2GMP5</accession>
<dbReference type="InterPro" id="IPR036529">
    <property type="entry name" value="KIX_dom_sf"/>
</dbReference>
<dbReference type="SUPFAM" id="SSF47040">
    <property type="entry name" value="Kix domain of CBP (creb binding protein)"/>
    <property type="match status" value="1"/>
</dbReference>
<dbReference type="GO" id="GO:0005634">
    <property type="term" value="C:nucleus"/>
    <property type="evidence" value="ECO:0007669"/>
    <property type="project" value="UniProtKB-SubCell"/>
</dbReference>
<sequence length="755" mass="85045">MDISRDLRRKMIMKLIEALKESPSFCNISDSHLNEAVLNSEHHTFQHSKSKDEYIAYINEKIRKIKQSTVSRAEPLDEERASDNMTVRQKNYYEDDRSKIINGNIPPYVKVSQMYSQEPLHQPNSNSRKLDSFSVGFDRQNRMYTSEKTLPQSNMAYTSPDIPSEHFSRDSSYPFVDQHYYASQGNAQVYGYSPNFYDQSACGGNYTPQPQRNVSQNSSAAYSGYYCSASVNTKETASGCVIGGTDLYARPSFGEESVPQSGVRAAKPKDAKYSHVSCDQSKPTSRFLDKNTTVHFSNRGDPNVLSQSTSQNNASQILYNADQRPFQNSVNVNNSLSGAEQFGGNPPLNVSISLNGNQGSVNTGHQKMACMFVSSDGKFKTDLYSDKFNVPRADLHFGKFSGPFVKRSSPATSLSDLENDPRLVRNPSYRSDSGHDVSSYVANVTNSGKSADKFKKYTQSRITDTNTGTIRELNTAFEYSYGTQNCTSNRSFVGNINPELLNQSGKTNVENELYQMKSYQRISQPDNGEQSRLFSTASKPFDDKKSEELFKSISEEFMKTSTNLPGSQKFVQAPQVEDHVLETPKQSQQSVKCTVESNACLFSPIETIQASDAESNLSLESSDEYDDQIPEKLQMFLDENQLILKEIGSDEEWRSLFDQAYQGLKMIGHALDLPFKAKLEIQNEFIEFPFCDESDLKEFLEFMEGKKSTSDHLKANKDDYLGYIDKAIEAFSEKQRQSPNVCWDDLGNTKDNFSE</sequence>
<dbReference type="GO" id="GO:0006355">
    <property type="term" value="P:regulation of DNA-templated transcription"/>
    <property type="evidence" value="ECO:0007669"/>
    <property type="project" value="InterPro"/>
</dbReference>
<dbReference type="VEuPathDB" id="MicrosporidiaDB:VICG_01441"/>